<dbReference type="GO" id="GO:0016810">
    <property type="term" value="F:hydrolase activity, acting on carbon-nitrogen (but not peptide) bonds"/>
    <property type="evidence" value="ECO:0007669"/>
    <property type="project" value="InterPro"/>
</dbReference>
<organism evidence="4 5">
    <name type="scientific">Rubripirellula tenax</name>
    <dbReference type="NCBI Taxonomy" id="2528015"/>
    <lineage>
        <taxon>Bacteria</taxon>
        <taxon>Pseudomonadati</taxon>
        <taxon>Planctomycetota</taxon>
        <taxon>Planctomycetia</taxon>
        <taxon>Pirellulales</taxon>
        <taxon>Pirellulaceae</taxon>
        <taxon>Rubripirellula</taxon>
    </lineage>
</organism>
<dbReference type="Gene3D" id="3.20.20.140">
    <property type="entry name" value="Metal-dependent hydrolases"/>
    <property type="match status" value="2"/>
</dbReference>
<feature type="compositionally biased region" description="Acidic residues" evidence="1">
    <location>
        <begin position="1038"/>
        <end position="1048"/>
    </location>
</feature>
<dbReference type="EMBL" id="SJPW01000001">
    <property type="protein sequence ID" value="TWU60834.1"/>
    <property type="molecule type" value="Genomic_DNA"/>
</dbReference>
<proteinExistence type="predicted"/>
<feature type="compositionally biased region" description="Acidic residues" evidence="1">
    <location>
        <begin position="568"/>
        <end position="577"/>
    </location>
</feature>
<feature type="region of interest" description="Disordered" evidence="1">
    <location>
        <begin position="568"/>
        <end position="590"/>
    </location>
</feature>
<keyword evidence="5" id="KW-1185">Reference proteome</keyword>
<dbReference type="RefSeq" id="WP_146454921.1">
    <property type="nucleotide sequence ID" value="NZ_SJPW01000001.1"/>
</dbReference>
<feature type="region of interest" description="Disordered" evidence="1">
    <location>
        <begin position="542"/>
        <end position="561"/>
    </location>
</feature>
<dbReference type="PANTHER" id="PTHR43135">
    <property type="entry name" value="ALPHA-D-RIBOSE 1-METHYLPHOSPHONATE 5-TRIPHOSPHATE DIPHOSPHATASE"/>
    <property type="match status" value="1"/>
</dbReference>
<evidence type="ECO:0000313" key="5">
    <source>
        <dbReference type="Proteomes" id="UP000318288"/>
    </source>
</evidence>
<name>A0A5C6FLX9_9BACT</name>
<evidence type="ECO:0000256" key="1">
    <source>
        <dbReference type="SAM" id="MobiDB-lite"/>
    </source>
</evidence>
<keyword evidence="2" id="KW-0732">Signal</keyword>
<dbReference type="Proteomes" id="UP000318288">
    <property type="component" value="Unassembled WGS sequence"/>
</dbReference>
<feature type="chain" id="PRO_5022855671" description="Amidohydrolase-related domain-containing protein" evidence="2">
    <location>
        <begin position="23"/>
        <end position="1069"/>
    </location>
</feature>
<feature type="domain" description="Amidohydrolase-related" evidence="3">
    <location>
        <begin position="671"/>
        <end position="980"/>
    </location>
</feature>
<feature type="region of interest" description="Disordered" evidence="1">
    <location>
        <begin position="472"/>
        <end position="491"/>
    </location>
</feature>
<dbReference type="AlphaFoldDB" id="A0A5C6FLX9"/>
<accession>A0A5C6FLX9</accession>
<gene>
    <name evidence="4" type="ORF">Poly51_11150</name>
</gene>
<evidence type="ECO:0000256" key="2">
    <source>
        <dbReference type="SAM" id="SignalP"/>
    </source>
</evidence>
<dbReference type="SUPFAM" id="SSF51338">
    <property type="entry name" value="Composite domain of metallo-dependent hydrolases"/>
    <property type="match status" value="2"/>
</dbReference>
<dbReference type="InterPro" id="IPR006680">
    <property type="entry name" value="Amidohydro-rel"/>
</dbReference>
<dbReference type="CDD" id="cd01309">
    <property type="entry name" value="Met_dep_hydrolase_C"/>
    <property type="match status" value="1"/>
</dbReference>
<dbReference type="InterPro" id="IPR051781">
    <property type="entry name" value="Metallo-dep_Hydrolase"/>
</dbReference>
<reference evidence="4 5" key="1">
    <citation type="submission" date="2019-02" db="EMBL/GenBank/DDBJ databases">
        <title>Deep-cultivation of Planctomycetes and their phenomic and genomic characterization uncovers novel biology.</title>
        <authorList>
            <person name="Wiegand S."/>
            <person name="Jogler M."/>
            <person name="Boedeker C."/>
            <person name="Pinto D."/>
            <person name="Vollmers J."/>
            <person name="Rivas-Marin E."/>
            <person name="Kohn T."/>
            <person name="Peeters S.H."/>
            <person name="Heuer A."/>
            <person name="Rast P."/>
            <person name="Oberbeckmann S."/>
            <person name="Bunk B."/>
            <person name="Jeske O."/>
            <person name="Meyerdierks A."/>
            <person name="Storesund J.E."/>
            <person name="Kallscheuer N."/>
            <person name="Luecker S."/>
            <person name="Lage O.M."/>
            <person name="Pohl T."/>
            <person name="Merkel B.J."/>
            <person name="Hornburger P."/>
            <person name="Mueller R.-W."/>
            <person name="Bruemmer F."/>
            <person name="Labrenz M."/>
            <person name="Spormann A.M."/>
            <person name="Op Den Camp H."/>
            <person name="Overmann J."/>
            <person name="Amann R."/>
            <person name="Jetten M.S.M."/>
            <person name="Mascher T."/>
            <person name="Medema M.H."/>
            <person name="Devos D.P."/>
            <person name="Kaster A.-K."/>
            <person name="Ovreas L."/>
            <person name="Rohde M."/>
            <person name="Galperin M.Y."/>
            <person name="Jogler C."/>
        </authorList>
    </citation>
    <scope>NUCLEOTIDE SEQUENCE [LARGE SCALE GENOMIC DNA]</scope>
    <source>
        <strain evidence="4 5">Poly51</strain>
    </source>
</reference>
<dbReference type="InterPro" id="IPR032466">
    <property type="entry name" value="Metal_Hydrolase"/>
</dbReference>
<dbReference type="InterPro" id="IPR011059">
    <property type="entry name" value="Metal-dep_hydrolase_composite"/>
</dbReference>
<feature type="domain" description="Amidohydrolase-related" evidence="3">
    <location>
        <begin position="337"/>
        <end position="424"/>
    </location>
</feature>
<feature type="compositionally biased region" description="Basic and acidic residues" evidence="1">
    <location>
        <begin position="1021"/>
        <end position="1035"/>
    </location>
</feature>
<evidence type="ECO:0000259" key="3">
    <source>
        <dbReference type="Pfam" id="PF01979"/>
    </source>
</evidence>
<dbReference type="Pfam" id="PF01979">
    <property type="entry name" value="Amidohydro_1"/>
    <property type="match status" value="2"/>
</dbReference>
<dbReference type="SUPFAM" id="SSF51556">
    <property type="entry name" value="Metallo-dependent hydrolases"/>
    <property type="match status" value="1"/>
</dbReference>
<feature type="region of interest" description="Disordered" evidence="1">
    <location>
        <begin position="1018"/>
        <end position="1049"/>
    </location>
</feature>
<dbReference type="PANTHER" id="PTHR43135:SF3">
    <property type="entry name" value="ALPHA-D-RIBOSE 1-METHYLPHOSPHONATE 5-TRIPHOSPHATE DIPHOSPHATASE"/>
    <property type="match status" value="1"/>
</dbReference>
<feature type="signal peptide" evidence="2">
    <location>
        <begin position="1"/>
        <end position="22"/>
    </location>
</feature>
<comment type="caution">
    <text evidence="4">The sequence shown here is derived from an EMBL/GenBank/DDBJ whole genome shotgun (WGS) entry which is preliminary data.</text>
</comment>
<protein>
    <recommendedName>
        <fullName evidence="3">Amidohydrolase-related domain-containing protein</fullName>
    </recommendedName>
</protein>
<dbReference type="OrthoDB" id="9802793at2"/>
<feature type="compositionally biased region" description="Polar residues" evidence="1">
    <location>
        <begin position="542"/>
        <end position="560"/>
    </location>
</feature>
<sequence length="1069" mass="117504" precursor="true">MTPLRQLLICLGFAWLASISVAQSPTSTRPVEGLRTAQPTCVLLQGGEVVSHPGAPPVRNDVLIRGTMIADVGMELDVPTGTQPIDVSGKTLYAGLIDAMHDVQVPLDAAQSTDYWNSNITPQLRAATSINSSDADAKKLREQGIVAQLMAPKDGIVKGTSCLVLMVDAEDPQRLFRSDVFQHATLTVPRGKSRDRYPSSPMGATALLRQSLYDAIWYREANRVSTANPGLSRPQRNVALDALQQTFQSQTLVIDAANERMILRALDVADEFSLPVLLRGSGREYREIDAIARPGLMVLLPVDFPEPPSAATESSVRSTELVDWMHWHFAPENPSRLNTAGVDFCLTTDGLDDPGKFLEKIRVAIERGLDPIVAHASVTTTPAQWMKVDDKLGRIESGMWANLVVTDGDLFGEKTKVLETWVAGQRFVIEENGKDDRLLGRWAVALKSANASVPATLAIEKNDKGWAAKIEREKSAYEDSPESKEDTAGKETKSIEVKLKDVIRDRVRLHATLNLASLGKEFDEGVWRLEILTVNHIGDTEPTSDSFATLTSPSGTQQQLKLKRLENEVDDKGEDDDASKSTTVQGEESLADDTDIDTIELNHPLGAQGFVNPPTVHSAILFRGATLWTCGPSGKLDRADIIVRDGKITEIGVDLAVPKPCHVVDASGKHITPGLIDCHSHIATDGGINETGQAVTAEVRIGDFIDNSDIAIYRQLAGGVTTANIMHGSANPIGGQSQTIKFRWGASMNDMKFAGAAPGIKFALGENVKRSSDRYPTTRMGVEQLLRDQFLAARQYEADRKAWQAGQRSSLPPRRDLQMDALAEVQHGDRWIHCHSYRQDEIVATLDVLEEFNIRIGTLQHILEGYKVADRIAAHGAMASSFADWWAYKFEVFDAIPYNGVLMHDAGVVVSYNSDDPELGRHLNTEAAKATKYGGVPEEEALKFVTLNPAKQLRIDDRVGSIEVGKDADLVIWSGRPLSTTTRCEQTWIDGRIYFSIADDAKRRQRDQKIRNQLIQLAIGKKKDTQPDTKAKPLPDDAANETPEEVAEEDRWLRFDEFCNTNQRTGASQ</sequence>
<evidence type="ECO:0000313" key="4">
    <source>
        <dbReference type="EMBL" id="TWU60834.1"/>
    </source>
</evidence>